<name>A0A076LP13_9GAMM</name>
<evidence type="ECO:0000256" key="12">
    <source>
        <dbReference type="ARBA" id="ARBA00023303"/>
    </source>
</evidence>
<feature type="transmembrane region" description="Helical" evidence="15">
    <location>
        <begin position="38"/>
        <end position="57"/>
    </location>
</feature>
<protein>
    <recommendedName>
        <fullName evidence="13">Trk system potassium uptake protein</fullName>
    </recommendedName>
</protein>
<dbReference type="NCBIfam" id="NF008020">
    <property type="entry name" value="PRK10750.1"/>
    <property type="match status" value="1"/>
</dbReference>
<evidence type="ECO:0000256" key="11">
    <source>
        <dbReference type="ARBA" id="ARBA00023136"/>
    </source>
</evidence>
<organism evidence="16 17">
    <name type="scientific">Edwardsiella anguillarum ET080813</name>
    <dbReference type="NCBI Taxonomy" id="667120"/>
    <lineage>
        <taxon>Bacteria</taxon>
        <taxon>Pseudomonadati</taxon>
        <taxon>Pseudomonadota</taxon>
        <taxon>Gammaproteobacteria</taxon>
        <taxon>Enterobacterales</taxon>
        <taxon>Hafniaceae</taxon>
        <taxon>Edwardsiella</taxon>
    </lineage>
</organism>
<feature type="binding site" evidence="14">
    <location>
        <position position="436"/>
    </location>
    <ligand>
        <name>K(+)</name>
        <dbReference type="ChEBI" id="CHEBI:29103"/>
    </ligand>
</feature>
<keyword evidence="4 13" id="KW-1003">Cell membrane</keyword>
<feature type="transmembrane region" description="Helical" evidence="15">
    <location>
        <begin position="136"/>
        <end position="163"/>
    </location>
</feature>
<evidence type="ECO:0000256" key="5">
    <source>
        <dbReference type="ARBA" id="ARBA00022519"/>
    </source>
</evidence>
<dbReference type="GO" id="GO:0005886">
    <property type="term" value="C:plasma membrane"/>
    <property type="evidence" value="ECO:0007669"/>
    <property type="project" value="UniProtKB-SubCell"/>
</dbReference>
<feature type="binding site" evidence="14">
    <location>
        <position position="112"/>
    </location>
    <ligand>
        <name>K(+)</name>
        <dbReference type="ChEBI" id="CHEBI:29103"/>
    </ligand>
</feature>
<comment type="similarity">
    <text evidence="2 13">Belongs to the TrkH potassium transport family.</text>
</comment>
<evidence type="ECO:0000313" key="16">
    <source>
        <dbReference type="EMBL" id="AIJ08368.1"/>
    </source>
</evidence>
<evidence type="ECO:0000256" key="10">
    <source>
        <dbReference type="ARBA" id="ARBA00023065"/>
    </source>
</evidence>
<dbReference type="GO" id="GO:0015379">
    <property type="term" value="F:potassium:chloride symporter activity"/>
    <property type="evidence" value="ECO:0007669"/>
    <property type="project" value="InterPro"/>
</dbReference>
<dbReference type="KEGG" id="ete:ETEE_1922"/>
<evidence type="ECO:0000256" key="14">
    <source>
        <dbReference type="PIRSR" id="PIRSR006247-1"/>
    </source>
</evidence>
<feature type="transmembrane region" description="Helical" evidence="15">
    <location>
        <begin position="69"/>
        <end position="90"/>
    </location>
</feature>
<feature type="transmembrane region" description="Helical" evidence="15">
    <location>
        <begin position="423"/>
        <end position="444"/>
    </location>
</feature>
<feature type="binding site" evidence="14">
    <location>
        <position position="319"/>
    </location>
    <ligand>
        <name>K(+)</name>
        <dbReference type="ChEBI" id="CHEBI:29103"/>
    </ligand>
</feature>
<feature type="binding site" evidence="14">
    <location>
        <position position="435"/>
    </location>
    <ligand>
        <name>K(+)</name>
        <dbReference type="ChEBI" id="CHEBI:29103"/>
    </ligand>
</feature>
<dbReference type="EMBL" id="CP006664">
    <property type="protein sequence ID" value="AIJ08368.1"/>
    <property type="molecule type" value="Genomic_DNA"/>
</dbReference>
<evidence type="ECO:0000256" key="9">
    <source>
        <dbReference type="ARBA" id="ARBA00022989"/>
    </source>
</evidence>
<keyword evidence="11 13" id="KW-0472">Membrane</keyword>
<feature type="transmembrane region" description="Helical" evidence="15">
    <location>
        <begin position="12"/>
        <end position="32"/>
    </location>
</feature>
<dbReference type="GeneID" id="72527057"/>
<keyword evidence="9 15" id="KW-1133">Transmembrane helix</keyword>
<keyword evidence="3 13" id="KW-0813">Transport</keyword>
<sequence>MHFRAIIRIVGLLVILFSGTMFVPGLVALIYRDGAGRAFVETFFVALGIGMLLWWPQRKQKHELKPREGFLIVVLFWTVLGSVGALPFLFSERPNLSVTDAFFESFSGLTTTGATTLVGLDALPKAILFYRQMLQWLGGMGIIVLAVAILPILGVGGLQLYRAEMPGPLKDNKMRPRIAETAKTLWLIYVMLTIACAIALWGAGMDVFDAISHSFSTIAIGGFSTHDASIGYFNSPTINTIIAVFLLISGCNFSLHFAFLSGRSPRVYWRDPEFRMFIAVQLTLVSVCTLVLWLHNVYASGWQTLNQAFFQVVSMATTAGFTTDSIAKWPLFLPVLLLCSAFIGGCAGSTGGGLKVIRILLLFLQGSRELKRLVHPNAVYTIKLGNRALPERILEAVWGFFSAYALVFIISMLAIIATGVDDFSAFAAVVATLNNLGPGLGVVADNFTSMNDVAKWILVVTMLFGRLEVFTLLVLFTPTFWRN</sequence>
<evidence type="ECO:0000256" key="1">
    <source>
        <dbReference type="ARBA" id="ARBA00004429"/>
    </source>
</evidence>
<feature type="transmembrane region" description="Helical" evidence="15">
    <location>
        <begin position="396"/>
        <end position="417"/>
    </location>
</feature>
<feature type="binding site" evidence="14">
    <location>
        <position position="221"/>
    </location>
    <ligand>
        <name>K(+)</name>
        <dbReference type="ChEBI" id="CHEBI:29103"/>
    </ligand>
</feature>
<dbReference type="RefSeq" id="WP_012847041.1">
    <property type="nucleotide sequence ID" value="NZ_CP006664.1"/>
</dbReference>
<gene>
    <name evidence="16" type="ORF">ETEE_1922</name>
</gene>
<keyword evidence="8 13" id="KW-0630">Potassium</keyword>
<reference evidence="16 17" key="1">
    <citation type="journal article" date="2012" name="PLoS ONE">
        <title>Edwardsiella comparative phylogenomics reveal the new intra/inter-species taxonomic relationships, virulence evolution and niche adaptation mechanisms.</title>
        <authorList>
            <person name="Yang M."/>
            <person name="Lv Y."/>
            <person name="Xiao J."/>
            <person name="Wu H."/>
            <person name="Zheng H."/>
            <person name="Liu Q."/>
            <person name="Zhang Y."/>
            <person name="Wang Q."/>
        </authorList>
    </citation>
    <scope>NUCLEOTIDE SEQUENCE [LARGE SCALE GENOMIC DNA]</scope>
    <source>
        <strain evidence="17">080813</strain>
    </source>
</reference>
<evidence type="ECO:0000256" key="8">
    <source>
        <dbReference type="ARBA" id="ARBA00022958"/>
    </source>
</evidence>
<keyword evidence="14" id="KW-0479">Metal-binding</keyword>
<dbReference type="Pfam" id="PF02386">
    <property type="entry name" value="TrkH"/>
    <property type="match status" value="1"/>
</dbReference>
<comment type="function">
    <text evidence="13">Low-affinity potassium transport system. Interacts with Trk system potassium uptake protein TrkA.</text>
</comment>
<dbReference type="Proteomes" id="UP000028681">
    <property type="component" value="Chromosome"/>
</dbReference>
<dbReference type="PIRSF" id="PIRSF006247">
    <property type="entry name" value="TrkH"/>
    <property type="match status" value="1"/>
</dbReference>
<feature type="transmembrane region" description="Helical" evidence="15">
    <location>
        <begin position="331"/>
        <end position="364"/>
    </location>
</feature>
<dbReference type="GO" id="GO:0046872">
    <property type="term" value="F:metal ion binding"/>
    <property type="evidence" value="ECO:0007669"/>
    <property type="project" value="UniProtKB-KW"/>
</dbReference>
<feature type="transmembrane region" description="Helical" evidence="15">
    <location>
        <begin position="241"/>
        <end position="262"/>
    </location>
</feature>
<evidence type="ECO:0000256" key="6">
    <source>
        <dbReference type="ARBA" id="ARBA00022538"/>
    </source>
</evidence>
<keyword evidence="5 13" id="KW-0997">Cell inner membrane</keyword>
<keyword evidence="10 13" id="KW-0406">Ion transport</keyword>
<evidence type="ECO:0000256" key="3">
    <source>
        <dbReference type="ARBA" id="ARBA00022448"/>
    </source>
</evidence>
<accession>A0A076LP13</accession>
<feature type="transmembrane region" description="Helical" evidence="15">
    <location>
        <begin position="274"/>
        <end position="295"/>
    </location>
</feature>
<evidence type="ECO:0000256" key="4">
    <source>
        <dbReference type="ARBA" id="ARBA00022475"/>
    </source>
</evidence>
<comment type="subcellular location">
    <subcellularLocation>
        <location evidence="1 13">Cell inner membrane</location>
        <topology evidence="1 13">Multi-pass membrane protein</topology>
    </subcellularLocation>
</comment>
<keyword evidence="6 13" id="KW-0633">Potassium transport</keyword>
<feature type="binding site" evidence="14">
    <location>
        <position position="318"/>
    </location>
    <ligand>
        <name>K(+)</name>
        <dbReference type="ChEBI" id="CHEBI:29103"/>
    </ligand>
</feature>
<feature type="binding site" evidence="14">
    <location>
        <position position="111"/>
    </location>
    <ligand>
        <name>K(+)</name>
        <dbReference type="ChEBI" id="CHEBI:29103"/>
    </ligand>
</feature>
<dbReference type="InterPro" id="IPR003445">
    <property type="entry name" value="Cat_transpt"/>
</dbReference>
<dbReference type="PANTHER" id="PTHR32024">
    <property type="entry name" value="TRK SYSTEM POTASSIUM UPTAKE PROTEIN TRKG-RELATED"/>
    <property type="match status" value="1"/>
</dbReference>
<feature type="binding site" evidence="14">
    <location>
        <position position="220"/>
    </location>
    <ligand>
        <name>K(+)</name>
        <dbReference type="ChEBI" id="CHEBI:29103"/>
    </ligand>
</feature>
<evidence type="ECO:0000256" key="13">
    <source>
        <dbReference type="PIRNR" id="PIRNR006247"/>
    </source>
</evidence>
<feature type="transmembrane region" description="Helical" evidence="15">
    <location>
        <begin position="184"/>
        <end position="204"/>
    </location>
</feature>
<evidence type="ECO:0000313" key="17">
    <source>
        <dbReference type="Proteomes" id="UP000028681"/>
    </source>
</evidence>
<keyword evidence="7 15" id="KW-0812">Transmembrane</keyword>
<dbReference type="NCBIfam" id="TIGR00933">
    <property type="entry name" value="2a38"/>
    <property type="match status" value="1"/>
</dbReference>
<evidence type="ECO:0000256" key="7">
    <source>
        <dbReference type="ARBA" id="ARBA00022692"/>
    </source>
</evidence>
<feature type="transmembrane region" description="Helical" evidence="15">
    <location>
        <begin position="456"/>
        <end position="481"/>
    </location>
</feature>
<dbReference type="PANTHER" id="PTHR32024:SF2">
    <property type="entry name" value="TRK SYSTEM POTASSIUM UPTAKE PROTEIN TRKG-RELATED"/>
    <property type="match status" value="1"/>
</dbReference>
<evidence type="ECO:0000256" key="15">
    <source>
        <dbReference type="SAM" id="Phobius"/>
    </source>
</evidence>
<evidence type="ECO:0000256" key="2">
    <source>
        <dbReference type="ARBA" id="ARBA00009137"/>
    </source>
</evidence>
<dbReference type="AlphaFoldDB" id="A0A076LP13"/>
<dbReference type="InterPro" id="IPR004772">
    <property type="entry name" value="TrkH"/>
</dbReference>
<keyword evidence="12" id="KW-0407">Ion channel</keyword>
<dbReference type="HOGENOM" id="CLU_030708_0_2_6"/>
<proteinExistence type="inferred from homology"/>